<dbReference type="AlphaFoldDB" id="E1K221"/>
<dbReference type="Proteomes" id="UP000006250">
    <property type="component" value="Unassembled WGS sequence"/>
</dbReference>
<dbReference type="RefSeq" id="WP_005996809.1">
    <property type="nucleotide sequence ID" value="NZ_AECZ01000048.1"/>
</dbReference>
<sequence length="513" mass="54807">MTDPGFPAFGLDGDFTAAWLAVRRVADLAACDPLALSPAVTDALRGLLARNDHARRTQARILYRDAAGVLVTLLAKGAPAQARAARKALADALATPGKPRMAAAEAVGGLPLAGIVPPEPPAADTAASPTTLADLLSRAGADPSVSPRRAGRSLVTSARQPGRLVVVKCLRHGEDPVGLALEGAWMERCAALDFPAPCHVPAPFRDGGAMLWAVADPLPDIPGRDGRGRCLAYVAREDYFRYPNDPCPEDFDGEGLCATLGRAALLLGWLAGRGIVHEAAIPLFHNRVQRERREDAGVYDWRLPGRLDRWLASSRHPNFGVSGLRDFEHLVCLSGAPGRLYRHLGNHFISLLLVAGSAFRQRDPDLVGRGPDGAPADARHLFDEAALARIIETIFTGYHEGFAGTPAAPPFNARELARRMVEEMGVDRHMTELLRVADQETMTDDAFVEFLTSRGLAPEAARAHARGAADVELVTGPHLGDFNNRTSLPELNEATAAAVAACLASRHGREYGN</sequence>
<dbReference type="OrthoDB" id="5410372at2"/>
<evidence type="ECO:0000313" key="1">
    <source>
        <dbReference type="EMBL" id="EFL49334.1"/>
    </source>
</evidence>
<comment type="caution">
    <text evidence="1">The sequence shown here is derived from an EMBL/GenBank/DDBJ whole genome shotgun (WGS) entry which is preliminary data.</text>
</comment>
<protein>
    <submittedName>
        <fullName evidence="1">Uncharacterized protein</fullName>
    </submittedName>
</protein>
<accession>E1K221</accession>
<gene>
    <name evidence="1" type="ORF">DesfrDRAFT_3921</name>
</gene>
<keyword evidence="2" id="KW-1185">Reference proteome</keyword>
<dbReference type="EMBL" id="AECZ01000048">
    <property type="protein sequence ID" value="EFL49334.1"/>
    <property type="molecule type" value="Genomic_DNA"/>
</dbReference>
<reference evidence="1 2" key="1">
    <citation type="submission" date="2010-08" db="EMBL/GenBank/DDBJ databases">
        <title>The draft genome of Desulfovibrio fructosovorans JJ.</title>
        <authorList>
            <consortium name="US DOE Joint Genome Institute (JGI-PGF)"/>
            <person name="Lucas S."/>
            <person name="Copeland A."/>
            <person name="Lapidus A."/>
            <person name="Cheng J.-F."/>
            <person name="Bruce D."/>
            <person name="Goodwin L."/>
            <person name="Pitluck S."/>
            <person name="Land M.L."/>
            <person name="Hauser L."/>
            <person name="Chang Y.-J."/>
            <person name="Jeffries C."/>
            <person name="Wall J.D."/>
            <person name="Stahl D.A."/>
            <person name="Arkin A.P."/>
            <person name="Dehal P."/>
            <person name="Stolyar S.M."/>
            <person name="Hazen T.C."/>
            <person name="Woyke T.J."/>
        </authorList>
    </citation>
    <scope>NUCLEOTIDE SEQUENCE [LARGE SCALE GENOMIC DNA]</scope>
    <source>
        <strain evidence="1 2">JJ</strain>
    </source>
</reference>
<dbReference type="eggNOG" id="COG1413">
    <property type="taxonomic scope" value="Bacteria"/>
</dbReference>
<dbReference type="STRING" id="596151.DesfrDRAFT_3921"/>
<evidence type="ECO:0000313" key="2">
    <source>
        <dbReference type="Proteomes" id="UP000006250"/>
    </source>
</evidence>
<name>E1K221_SOLFR</name>
<dbReference type="NCBIfam" id="NF033874">
    <property type="entry name" value="SidJ_rel_pseudo"/>
    <property type="match status" value="1"/>
</dbReference>
<proteinExistence type="predicted"/>
<organism evidence="1 2">
    <name type="scientific">Solidesulfovibrio fructosivorans JJ]</name>
    <dbReference type="NCBI Taxonomy" id="596151"/>
    <lineage>
        <taxon>Bacteria</taxon>
        <taxon>Pseudomonadati</taxon>
        <taxon>Thermodesulfobacteriota</taxon>
        <taxon>Desulfovibrionia</taxon>
        <taxon>Desulfovibrionales</taxon>
        <taxon>Desulfovibrionaceae</taxon>
        <taxon>Solidesulfovibrio</taxon>
    </lineage>
</organism>